<sequence length="114" mass="13208">MNKTKFLIGFIGLLLLFNICTAGWRVRIRLKIRVSKDKKRRSIESKGTEYSFDVPCNLINYDIDNNDEISIEEFAEALQQHEDNTGVRELFVVIDKNGDRVLDAKELNAAKECW</sequence>
<protein>
    <recommendedName>
        <fullName evidence="2">EF-hand domain-containing protein</fullName>
    </recommendedName>
</protein>
<proteinExistence type="predicted"/>
<name>A0A8B6EZL8_MYTGA</name>
<dbReference type="EMBL" id="UYJE01005911">
    <property type="protein sequence ID" value="VDI41583.1"/>
    <property type="molecule type" value="Genomic_DNA"/>
</dbReference>
<dbReference type="AlphaFoldDB" id="A0A8B6EZL8"/>
<dbReference type="InterPro" id="IPR018247">
    <property type="entry name" value="EF_Hand_1_Ca_BS"/>
</dbReference>
<dbReference type="Gene3D" id="1.10.238.10">
    <property type="entry name" value="EF-hand"/>
    <property type="match status" value="1"/>
</dbReference>
<evidence type="ECO:0000313" key="4">
    <source>
        <dbReference type="Proteomes" id="UP000596742"/>
    </source>
</evidence>
<comment type="caution">
    <text evidence="3">The sequence shown here is derived from an EMBL/GenBank/DDBJ whole genome shotgun (WGS) entry which is preliminary data.</text>
</comment>
<feature type="domain" description="EF-hand" evidence="2">
    <location>
        <begin position="82"/>
        <end position="114"/>
    </location>
</feature>
<dbReference type="OrthoDB" id="6149871at2759"/>
<organism evidence="3 4">
    <name type="scientific">Mytilus galloprovincialis</name>
    <name type="common">Mediterranean mussel</name>
    <dbReference type="NCBI Taxonomy" id="29158"/>
    <lineage>
        <taxon>Eukaryota</taxon>
        <taxon>Metazoa</taxon>
        <taxon>Spiralia</taxon>
        <taxon>Lophotrochozoa</taxon>
        <taxon>Mollusca</taxon>
        <taxon>Bivalvia</taxon>
        <taxon>Autobranchia</taxon>
        <taxon>Pteriomorphia</taxon>
        <taxon>Mytilida</taxon>
        <taxon>Mytiloidea</taxon>
        <taxon>Mytilidae</taxon>
        <taxon>Mytilinae</taxon>
        <taxon>Mytilus</taxon>
    </lineage>
</organism>
<dbReference type="GO" id="GO:0005509">
    <property type="term" value="F:calcium ion binding"/>
    <property type="evidence" value="ECO:0007669"/>
    <property type="project" value="InterPro"/>
</dbReference>
<reference evidence="3" key="1">
    <citation type="submission" date="2018-11" db="EMBL/GenBank/DDBJ databases">
        <authorList>
            <person name="Alioto T."/>
            <person name="Alioto T."/>
        </authorList>
    </citation>
    <scope>NUCLEOTIDE SEQUENCE</scope>
</reference>
<accession>A0A8B6EZL8</accession>
<evidence type="ECO:0000256" key="1">
    <source>
        <dbReference type="ARBA" id="ARBA00022837"/>
    </source>
</evidence>
<dbReference type="PROSITE" id="PS50222">
    <property type="entry name" value="EF_HAND_2"/>
    <property type="match status" value="1"/>
</dbReference>
<evidence type="ECO:0000259" key="2">
    <source>
        <dbReference type="PROSITE" id="PS50222"/>
    </source>
</evidence>
<evidence type="ECO:0000313" key="3">
    <source>
        <dbReference type="EMBL" id="VDI41583.1"/>
    </source>
</evidence>
<dbReference type="InterPro" id="IPR002048">
    <property type="entry name" value="EF_hand_dom"/>
</dbReference>
<dbReference type="Proteomes" id="UP000596742">
    <property type="component" value="Unassembled WGS sequence"/>
</dbReference>
<gene>
    <name evidence="3" type="ORF">MGAL_10B042741</name>
</gene>
<dbReference type="SUPFAM" id="SSF47473">
    <property type="entry name" value="EF-hand"/>
    <property type="match status" value="1"/>
</dbReference>
<dbReference type="InterPro" id="IPR011992">
    <property type="entry name" value="EF-hand-dom_pair"/>
</dbReference>
<keyword evidence="4" id="KW-1185">Reference proteome</keyword>
<keyword evidence="1" id="KW-0106">Calcium</keyword>
<dbReference type="PROSITE" id="PS00018">
    <property type="entry name" value="EF_HAND_1"/>
    <property type="match status" value="1"/>
</dbReference>